<keyword evidence="2" id="KW-1133">Transmembrane helix</keyword>
<sequence>MGFDILYQLLHQHDPTPVGMYHLKVIVGWDEGKFVSDQFLETTTVAKLYVECLSELAVALGFDGWLTSLYFQRVASHLHLVWKSTSKEMTDVGSARKIGDEALKHCELIHLLNYIRALPELQHEVRRRERASSRFSALNVITIRVTTVILGTETQRYTDMEWEQLRNRDTIGNCCEKTLGTKRGFLIETPSCFFSMHWCVRFLLQYGTAATSAGLISTLIAHAFALFMVVSVGANILGGHVKRAVTPYDDEYARKLLNIIRGPPRVKYMSLSAQTMEAGIPDGVINVVTGFGKIARAAISSHIDIDCVSFTGPTEVGRVVMQASTTIYEKTHPQGSLFNLDEVNLGWFGGLVQGVGSVGVFGLWVQGVGLVCCFILALELGHFGLKYSATIGVSGPSSVIAPRCNMCTTSPHQNEYAILHIVTAIFMGYSDMVFYAQSGPHIRENTLRAFSVGDKEVDLLLPGCSNPESTMARRSSGSKKSWNPEL</sequence>
<dbReference type="STRING" id="35608.A0A2U1LU98"/>
<feature type="transmembrane region" description="Helical" evidence="2">
    <location>
        <begin position="215"/>
        <end position="237"/>
    </location>
</feature>
<keyword evidence="5" id="KW-1185">Reference proteome</keyword>
<reference evidence="4 5" key="1">
    <citation type="journal article" date="2018" name="Mol. Plant">
        <title>The genome of Artemisia annua provides insight into the evolution of Asteraceae family and artemisinin biosynthesis.</title>
        <authorList>
            <person name="Shen Q."/>
            <person name="Zhang L."/>
            <person name="Liao Z."/>
            <person name="Wang S."/>
            <person name="Yan T."/>
            <person name="Shi P."/>
            <person name="Liu M."/>
            <person name="Fu X."/>
            <person name="Pan Q."/>
            <person name="Wang Y."/>
            <person name="Lv Z."/>
            <person name="Lu X."/>
            <person name="Zhang F."/>
            <person name="Jiang W."/>
            <person name="Ma Y."/>
            <person name="Chen M."/>
            <person name="Hao X."/>
            <person name="Li L."/>
            <person name="Tang Y."/>
            <person name="Lv G."/>
            <person name="Zhou Y."/>
            <person name="Sun X."/>
            <person name="Brodelius P.E."/>
            <person name="Rose J.K.C."/>
            <person name="Tang K."/>
        </authorList>
    </citation>
    <scope>NUCLEOTIDE SEQUENCE [LARGE SCALE GENOMIC DNA]</scope>
    <source>
        <strain evidence="5">cv. Huhao1</strain>
        <tissue evidence="4">Leaf</tissue>
    </source>
</reference>
<keyword evidence="2" id="KW-0472">Membrane</keyword>
<proteinExistence type="predicted"/>
<organism evidence="4 5">
    <name type="scientific">Artemisia annua</name>
    <name type="common">Sweet wormwood</name>
    <dbReference type="NCBI Taxonomy" id="35608"/>
    <lineage>
        <taxon>Eukaryota</taxon>
        <taxon>Viridiplantae</taxon>
        <taxon>Streptophyta</taxon>
        <taxon>Embryophyta</taxon>
        <taxon>Tracheophyta</taxon>
        <taxon>Spermatophyta</taxon>
        <taxon>Magnoliopsida</taxon>
        <taxon>eudicotyledons</taxon>
        <taxon>Gunneridae</taxon>
        <taxon>Pentapetalae</taxon>
        <taxon>asterids</taxon>
        <taxon>campanulids</taxon>
        <taxon>Asterales</taxon>
        <taxon>Asteraceae</taxon>
        <taxon>Asteroideae</taxon>
        <taxon>Anthemideae</taxon>
        <taxon>Artemisiinae</taxon>
        <taxon>Artemisia</taxon>
    </lineage>
</organism>
<protein>
    <submittedName>
        <fullName evidence="4">Aldehyde dehydrogenase, conserved site-containing protein</fullName>
    </submittedName>
</protein>
<feature type="region of interest" description="Disordered" evidence="1">
    <location>
        <begin position="466"/>
        <end position="486"/>
    </location>
</feature>
<evidence type="ECO:0000259" key="3">
    <source>
        <dbReference type="Pfam" id="PF00171"/>
    </source>
</evidence>
<dbReference type="InterPro" id="IPR016161">
    <property type="entry name" value="Ald_DH/histidinol_DH"/>
</dbReference>
<dbReference type="SUPFAM" id="SSF53720">
    <property type="entry name" value="ALDH-like"/>
    <property type="match status" value="1"/>
</dbReference>
<dbReference type="PANTHER" id="PTHR11699">
    <property type="entry name" value="ALDEHYDE DEHYDROGENASE-RELATED"/>
    <property type="match status" value="1"/>
</dbReference>
<evidence type="ECO:0000256" key="1">
    <source>
        <dbReference type="SAM" id="MobiDB-lite"/>
    </source>
</evidence>
<dbReference type="OrthoDB" id="284473at2759"/>
<gene>
    <name evidence="4" type="ORF">CTI12_AA453710</name>
</gene>
<keyword evidence="2" id="KW-0812">Transmembrane</keyword>
<feature type="transmembrane region" description="Helical" evidence="2">
    <location>
        <begin position="358"/>
        <end position="378"/>
    </location>
</feature>
<comment type="caution">
    <text evidence="4">The sequence shown here is derived from an EMBL/GenBank/DDBJ whole genome shotgun (WGS) entry which is preliminary data.</text>
</comment>
<accession>A0A2U1LU98</accession>
<name>A0A2U1LU98_ARTAN</name>
<dbReference type="EMBL" id="PKPP01007745">
    <property type="protein sequence ID" value="PWA52561.1"/>
    <property type="molecule type" value="Genomic_DNA"/>
</dbReference>
<dbReference type="AlphaFoldDB" id="A0A2U1LU98"/>
<dbReference type="GO" id="GO:0016491">
    <property type="term" value="F:oxidoreductase activity"/>
    <property type="evidence" value="ECO:0007669"/>
    <property type="project" value="InterPro"/>
</dbReference>
<feature type="domain" description="Aldehyde dehydrogenase" evidence="3">
    <location>
        <begin position="275"/>
        <end position="326"/>
    </location>
</feature>
<dbReference type="Pfam" id="PF00171">
    <property type="entry name" value="Aldedh"/>
    <property type="match status" value="1"/>
</dbReference>
<evidence type="ECO:0000256" key="2">
    <source>
        <dbReference type="SAM" id="Phobius"/>
    </source>
</evidence>
<feature type="transmembrane region" description="Helical" evidence="2">
    <location>
        <begin position="416"/>
        <end position="436"/>
    </location>
</feature>
<evidence type="ECO:0000313" key="5">
    <source>
        <dbReference type="Proteomes" id="UP000245207"/>
    </source>
</evidence>
<dbReference type="InterPro" id="IPR015590">
    <property type="entry name" value="Aldehyde_DH_dom"/>
</dbReference>
<evidence type="ECO:0000313" key="4">
    <source>
        <dbReference type="EMBL" id="PWA52561.1"/>
    </source>
</evidence>
<dbReference type="Gene3D" id="3.40.605.10">
    <property type="entry name" value="Aldehyde Dehydrogenase, Chain A, domain 1"/>
    <property type="match status" value="1"/>
</dbReference>
<dbReference type="InterPro" id="IPR016162">
    <property type="entry name" value="Ald_DH_N"/>
</dbReference>
<dbReference type="Proteomes" id="UP000245207">
    <property type="component" value="Unassembled WGS sequence"/>
</dbReference>